<organism evidence="2 3">
    <name type="scientific">Ekhidna lutea</name>
    <dbReference type="NCBI Taxonomy" id="447679"/>
    <lineage>
        <taxon>Bacteria</taxon>
        <taxon>Pseudomonadati</taxon>
        <taxon>Bacteroidota</taxon>
        <taxon>Cytophagia</taxon>
        <taxon>Cytophagales</taxon>
        <taxon>Reichenbachiellaceae</taxon>
        <taxon>Ekhidna</taxon>
    </lineage>
</organism>
<evidence type="ECO:0000313" key="3">
    <source>
        <dbReference type="Proteomes" id="UP000198393"/>
    </source>
</evidence>
<evidence type="ECO:0008006" key="4">
    <source>
        <dbReference type="Google" id="ProtNLM"/>
    </source>
</evidence>
<dbReference type="Proteomes" id="UP000198393">
    <property type="component" value="Unassembled WGS sequence"/>
</dbReference>
<keyword evidence="1" id="KW-0812">Transmembrane</keyword>
<feature type="transmembrane region" description="Helical" evidence="1">
    <location>
        <begin position="6"/>
        <end position="24"/>
    </location>
</feature>
<sequence>MKYPHPRVWGVVIMVFSALFFSNLQFREVIREHIINGRIKYIFDSYAKSDAEVKVVFLCSSHGKDAISDGPVLNQKMKKLDSISYEFVKVPIPGAALEDFTTNQLLIDRLADYNPDYLLIQESYLFIDLIKNINSFSLRKTISFQNIKEILDGSGSIMEQGIQNKNTRSIHPDSLMRTSNFLVKRSNIRSSSSLKPFRTAFDAKLIVFEIPLPAYFETLKDSIRQTNQYKEIFTRVKRQTDFTYVAYPNSHPFSHYFDVSHMNDIGEQVYTDWLLKRISGIHNE</sequence>
<accession>A0A239GYH1</accession>
<dbReference type="RefSeq" id="WP_089355828.1">
    <property type="nucleotide sequence ID" value="NZ_FZPD01000002.1"/>
</dbReference>
<evidence type="ECO:0000313" key="2">
    <source>
        <dbReference type="EMBL" id="SNS74177.1"/>
    </source>
</evidence>
<evidence type="ECO:0000256" key="1">
    <source>
        <dbReference type="SAM" id="Phobius"/>
    </source>
</evidence>
<keyword evidence="1" id="KW-0472">Membrane</keyword>
<dbReference type="AlphaFoldDB" id="A0A239GYH1"/>
<proteinExistence type="predicted"/>
<reference evidence="2 3" key="1">
    <citation type="submission" date="2017-06" db="EMBL/GenBank/DDBJ databases">
        <authorList>
            <person name="Kim H.J."/>
            <person name="Triplett B.A."/>
        </authorList>
    </citation>
    <scope>NUCLEOTIDE SEQUENCE [LARGE SCALE GENOMIC DNA]</scope>
    <source>
        <strain evidence="2 3">DSM 19307</strain>
    </source>
</reference>
<protein>
    <recommendedName>
        <fullName evidence="4">SGNH/GDSL hydrolase family protein</fullName>
    </recommendedName>
</protein>
<gene>
    <name evidence="2" type="ORF">SAMN05421640_1066</name>
</gene>
<dbReference type="OrthoDB" id="975958at2"/>
<keyword evidence="1" id="KW-1133">Transmembrane helix</keyword>
<dbReference type="EMBL" id="FZPD01000002">
    <property type="protein sequence ID" value="SNS74177.1"/>
    <property type="molecule type" value="Genomic_DNA"/>
</dbReference>
<name>A0A239GYH1_EKHLU</name>
<keyword evidence="3" id="KW-1185">Reference proteome</keyword>